<evidence type="ECO:0000259" key="4">
    <source>
        <dbReference type="PROSITE" id="PS50089"/>
    </source>
</evidence>
<dbReference type="Pfam" id="PF13920">
    <property type="entry name" value="zf-C3HC4_3"/>
    <property type="match status" value="1"/>
</dbReference>
<dbReference type="SUPFAM" id="SSF57850">
    <property type="entry name" value="RING/U-box"/>
    <property type="match status" value="1"/>
</dbReference>
<keyword evidence="6" id="KW-1185">Reference proteome</keyword>
<feature type="domain" description="RING-type" evidence="4">
    <location>
        <begin position="155"/>
        <end position="190"/>
    </location>
</feature>
<protein>
    <submittedName>
        <fullName evidence="5">BIRC2_3</fullName>
    </submittedName>
</protein>
<dbReference type="InterPro" id="IPR013083">
    <property type="entry name" value="Znf_RING/FYVE/PHD"/>
</dbReference>
<evidence type="ECO:0000313" key="5">
    <source>
        <dbReference type="EMBL" id="CAG2186366.1"/>
    </source>
</evidence>
<dbReference type="PROSITE" id="PS50089">
    <property type="entry name" value="ZF_RING_2"/>
    <property type="match status" value="1"/>
</dbReference>
<dbReference type="Proteomes" id="UP000683360">
    <property type="component" value="Unassembled WGS sequence"/>
</dbReference>
<organism evidence="5 6">
    <name type="scientific">Mytilus edulis</name>
    <name type="common">Blue mussel</name>
    <dbReference type="NCBI Taxonomy" id="6550"/>
    <lineage>
        <taxon>Eukaryota</taxon>
        <taxon>Metazoa</taxon>
        <taxon>Spiralia</taxon>
        <taxon>Lophotrochozoa</taxon>
        <taxon>Mollusca</taxon>
        <taxon>Bivalvia</taxon>
        <taxon>Autobranchia</taxon>
        <taxon>Pteriomorphia</taxon>
        <taxon>Mytilida</taxon>
        <taxon>Mytiloidea</taxon>
        <taxon>Mytilidae</taxon>
        <taxon>Mytilinae</taxon>
        <taxon>Mytilus</taxon>
    </lineage>
</organism>
<dbReference type="PANTHER" id="PTHR10044:SF139">
    <property type="entry name" value="DEATH-ASSOCIATED INHIBITOR OF APOPTOSIS 2"/>
    <property type="match status" value="1"/>
</dbReference>
<keyword evidence="2" id="KW-0862">Zinc</keyword>
<dbReference type="GO" id="GO:0051726">
    <property type="term" value="P:regulation of cell cycle"/>
    <property type="evidence" value="ECO:0007669"/>
    <property type="project" value="TreeGrafter"/>
</dbReference>
<gene>
    <name evidence="5" type="ORF">MEDL_1932</name>
</gene>
<evidence type="ECO:0000256" key="1">
    <source>
        <dbReference type="ARBA" id="ARBA00022771"/>
    </source>
</evidence>
<evidence type="ECO:0000313" key="6">
    <source>
        <dbReference type="Proteomes" id="UP000683360"/>
    </source>
</evidence>
<accession>A0A8S3PRJ8</accession>
<dbReference type="Gene3D" id="3.30.40.10">
    <property type="entry name" value="Zinc/RING finger domain, C3HC4 (zinc finger)"/>
    <property type="match status" value="1"/>
</dbReference>
<evidence type="ECO:0000256" key="3">
    <source>
        <dbReference type="PROSITE-ProRule" id="PRU00175"/>
    </source>
</evidence>
<dbReference type="GO" id="GO:0005634">
    <property type="term" value="C:nucleus"/>
    <property type="evidence" value="ECO:0007669"/>
    <property type="project" value="TreeGrafter"/>
</dbReference>
<dbReference type="GO" id="GO:0008270">
    <property type="term" value="F:zinc ion binding"/>
    <property type="evidence" value="ECO:0007669"/>
    <property type="project" value="UniProtKB-KW"/>
</dbReference>
<dbReference type="PANTHER" id="PTHR10044">
    <property type="entry name" value="INHIBITOR OF APOPTOSIS"/>
    <property type="match status" value="1"/>
</dbReference>
<keyword evidence="1 3" id="KW-0863">Zinc-finger</keyword>
<dbReference type="EMBL" id="CAJPWZ010000129">
    <property type="protein sequence ID" value="CAG2186366.1"/>
    <property type="molecule type" value="Genomic_DNA"/>
</dbReference>
<keyword evidence="1 3" id="KW-0479">Metal-binding</keyword>
<evidence type="ECO:0000256" key="2">
    <source>
        <dbReference type="ARBA" id="ARBA00022833"/>
    </source>
</evidence>
<dbReference type="InterPro" id="IPR050784">
    <property type="entry name" value="IAP"/>
</dbReference>
<dbReference type="OrthoDB" id="10251804at2759"/>
<sequence length="202" mass="22250">MELPTTSDQLLANTNTLTSLQGPANIMSSIPVQTLREMGKDDTIINQAIDRWRSNRTQTGRSHDNAELQATEIYEVILQIEEEREQGASALPTSGQQLALTQPTNQVVPQTSVAIAEETTEQPTGAEGTTDDLSYLEGFEKVLEEYEEQKEKLTCTICMENPVAIAFLPCGHLVCCLDCAPAMRKCPICNELVKGTIKTFFP</sequence>
<dbReference type="GO" id="GO:0005737">
    <property type="term" value="C:cytoplasm"/>
    <property type="evidence" value="ECO:0007669"/>
    <property type="project" value="TreeGrafter"/>
</dbReference>
<reference evidence="5" key="1">
    <citation type="submission" date="2021-03" db="EMBL/GenBank/DDBJ databases">
        <authorList>
            <person name="Bekaert M."/>
        </authorList>
    </citation>
    <scope>NUCLEOTIDE SEQUENCE</scope>
</reference>
<dbReference type="SMART" id="SM00184">
    <property type="entry name" value="RING"/>
    <property type="match status" value="1"/>
</dbReference>
<dbReference type="AlphaFoldDB" id="A0A8S3PRJ8"/>
<proteinExistence type="predicted"/>
<comment type="caution">
    <text evidence="5">The sequence shown here is derived from an EMBL/GenBank/DDBJ whole genome shotgun (WGS) entry which is preliminary data.</text>
</comment>
<dbReference type="InterPro" id="IPR001841">
    <property type="entry name" value="Znf_RING"/>
</dbReference>
<name>A0A8S3PRJ8_MYTED</name>